<evidence type="ECO:0000256" key="1">
    <source>
        <dbReference type="SAM" id="Phobius"/>
    </source>
</evidence>
<dbReference type="AlphaFoldDB" id="A0A1H9SBT2"/>
<feature type="transmembrane region" description="Helical" evidence="1">
    <location>
        <begin position="339"/>
        <end position="355"/>
    </location>
</feature>
<feature type="transmembrane region" description="Helical" evidence="1">
    <location>
        <begin position="252"/>
        <end position="276"/>
    </location>
</feature>
<feature type="transmembrane region" description="Helical" evidence="1">
    <location>
        <begin position="212"/>
        <end position="232"/>
    </location>
</feature>
<feature type="transmembrane region" description="Helical" evidence="1">
    <location>
        <begin position="362"/>
        <end position="386"/>
    </location>
</feature>
<sequence length="393" mass="43806">MIYGILLSSIVAGISVLFLFLERIFSEFIWEELPAYLNWGNLYLLLICLIGGLLVGFGHKKWGALPRSAHDAMSELKQTKTLDYHVVLRSLVMALLILSFGAGVGPEAALLGSVIALSVWQADKMRYYYFHYQELKQVSILARVKRLSHPIQYLLTYDEERAFLAGGQKKKKVLYGVFIINGLVTFTILMKMSGQPSFVSKMGTSNWGFNELLLIFPFIGFGVLYGLGYHLLKKGMKKIFSFGKHRPIQMALIGSAAIFLIAVYLPNLLFSGQLSLSLVPYVGMKESVILLSIVALIKLIYLQVCLNTGWTGGDIFPVVFASIIQGFAMAQLFPQYDTLLIVAIVSTSMSIVILKSPIVVGIFIALFFPLNLLPIILFITCLFLVYQKVKTAK</sequence>
<keyword evidence="3" id="KW-1185">Reference proteome</keyword>
<gene>
    <name evidence="2" type="ORF">SAMN04488559_10718</name>
</gene>
<keyword evidence="1" id="KW-0472">Membrane</keyword>
<accession>A0A1H9SBT2</accession>
<feature type="transmembrane region" description="Helical" evidence="1">
    <location>
        <begin position="91"/>
        <end position="120"/>
    </location>
</feature>
<keyword evidence="1" id="KW-1133">Transmembrane helix</keyword>
<feature type="transmembrane region" description="Helical" evidence="1">
    <location>
        <begin position="288"/>
        <end position="306"/>
    </location>
</feature>
<keyword evidence="1" id="KW-0812">Transmembrane</keyword>
<protein>
    <submittedName>
        <fullName evidence="2">H+/Cl-antiporter ClcA</fullName>
    </submittedName>
</protein>
<proteinExistence type="predicted"/>
<feature type="transmembrane region" description="Helical" evidence="1">
    <location>
        <begin position="37"/>
        <end position="57"/>
    </location>
</feature>
<dbReference type="STRING" id="142588.SAMN04488559_10718"/>
<dbReference type="SUPFAM" id="SSF81340">
    <property type="entry name" value="Clc chloride channel"/>
    <property type="match status" value="1"/>
</dbReference>
<dbReference type="Proteomes" id="UP000198948">
    <property type="component" value="Unassembled WGS sequence"/>
</dbReference>
<organism evidence="2 3">
    <name type="scientific">Isobaculum melis</name>
    <dbReference type="NCBI Taxonomy" id="142588"/>
    <lineage>
        <taxon>Bacteria</taxon>
        <taxon>Bacillati</taxon>
        <taxon>Bacillota</taxon>
        <taxon>Bacilli</taxon>
        <taxon>Lactobacillales</taxon>
        <taxon>Carnobacteriaceae</taxon>
        <taxon>Isobaculum</taxon>
    </lineage>
</organism>
<name>A0A1H9SBT2_9LACT</name>
<evidence type="ECO:0000313" key="3">
    <source>
        <dbReference type="Proteomes" id="UP000198948"/>
    </source>
</evidence>
<feature type="transmembrane region" description="Helical" evidence="1">
    <location>
        <begin position="173"/>
        <end position="192"/>
    </location>
</feature>
<dbReference type="EMBL" id="FOHA01000007">
    <property type="protein sequence ID" value="SER82480.1"/>
    <property type="molecule type" value="Genomic_DNA"/>
</dbReference>
<feature type="transmembrane region" description="Helical" evidence="1">
    <location>
        <begin position="6"/>
        <end position="25"/>
    </location>
</feature>
<dbReference type="InterPro" id="IPR014743">
    <property type="entry name" value="Cl-channel_core"/>
</dbReference>
<reference evidence="2 3" key="1">
    <citation type="submission" date="2016-10" db="EMBL/GenBank/DDBJ databases">
        <authorList>
            <person name="de Groot N.N."/>
        </authorList>
    </citation>
    <scope>NUCLEOTIDE SEQUENCE [LARGE SCALE GENOMIC DNA]</scope>
    <source>
        <strain evidence="2 3">DSM 13760</strain>
    </source>
</reference>
<dbReference type="Gene3D" id="1.10.3080.10">
    <property type="entry name" value="Clc chloride channel"/>
    <property type="match status" value="1"/>
</dbReference>
<evidence type="ECO:0000313" key="2">
    <source>
        <dbReference type="EMBL" id="SER82480.1"/>
    </source>
</evidence>